<sequence>MKIIKTMCHLGTMFMLCGLLSVELLAQTEESLWRPYTGLGYSGGMTLKDNLVTETFSIGTQWVYNERYIAGVSYQRTFFQEEKRSSKYMGYSYITFTGDLRVLPSKKNGGLYLSGRTGFGLDDAAPSLLQAGLRYGGRYNNSFLDLNAYIGWLNGDRTMLSLGIGYWFGMKKSRKT</sequence>
<dbReference type="AlphaFoldDB" id="A0A2Z4IKT4"/>
<feature type="chain" id="PRO_5016310891" description="DUF3575 domain-containing protein" evidence="1">
    <location>
        <begin position="27"/>
        <end position="176"/>
    </location>
</feature>
<gene>
    <name evidence="2" type="ORF">DN752_16270</name>
</gene>
<dbReference type="Proteomes" id="UP000248688">
    <property type="component" value="Chromosome"/>
</dbReference>
<evidence type="ECO:0000256" key="1">
    <source>
        <dbReference type="SAM" id="SignalP"/>
    </source>
</evidence>
<reference evidence="2 3" key="1">
    <citation type="submission" date="2018-06" db="EMBL/GenBank/DDBJ databases">
        <title>Echinicola strongylocentroti sp. nov., isolated from a sea urchin Strongylocentrotus intermedius.</title>
        <authorList>
            <person name="Bae S.S."/>
        </authorList>
    </citation>
    <scope>NUCLEOTIDE SEQUENCE [LARGE SCALE GENOMIC DNA]</scope>
    <source>
        <strain evidence="2 3">MEBiC08714</strain>
    </source>
</reference>
<name>A0A2Z4IKT4_9BACT</name>
<evidence type="ECO:0008006" key="4">
    <source>
        <dbReference type="Google" id="ProtNLM"/>
    </source>
</evidence>
<organism evidence="2 3">
    <name type="scientific">Echinicola strongylocentroti</name>
    <dbReference type="NCBI Taxonomy" id="1795355"/>
    <lineage>
        <taxon>Bacteria</taxon>
        <taxon>Pseudomonadati</taxon>
        <taxon>Bacteroidota</taxon>
        <taxon>Cytophagia</taxon>
        <taxon>Cytophagales</taxon>
        <taxon>Cyclobacteriaceae</taxon>
        <taxon>Echinicola</taxon>
    </lineage>
</organism>
<feature type="signal peptide" evidence="1">
    <location>
        <begin position="1"/>
        <end position="26"/>
    </location>
</feature>
<evidence type="ECO:0000313" key="2">
    <source>
        <dbReference type="EMBL" id="AWW31555.1"/>
    </source>
</evidence>
<keyword evidence="3" id="KW-1185">Reference proteome</keyword>
<proteinExistence type="predicted"/>
<evidence type="ECO:0000313" key="3">
    <source>
        <dbReference type="Proteomes" id="UP000248688"/>
    </source>
</evidence>
<dbReference type="RefSeq" id="WP_112784930.1">
    <property type="nucleotide sequence ID" value="NZ_CP030041.1"/>
</dbReference>
<dbReference type="KEGG" id="est:DN752_16270"/>
<keyword evidence="1" id="KW-0732">Signal</keyword>
<accession>A0A2Z4IKT4</accession>
<dbReference type="EMBL" id="CP030041">
    <property type="protein sequence ID" value="AWW31555.1"/>
    <property type="molecule type" value="Genomic_DNA"/>
</dbReference>
<protein>
    <recommendedName>
        <fullName evidence="4">DUF3575 domain-containing protein</fullName>
    </recommendedName>
</protein>